<name>A0A936YX81_9BURK</name>
<dbReference type="InterPro" id="IPR013320">
    <property type="entry name" value="ConA-like_dom_sf"/>
</dbReference>
<dbReference type="Gene3D" id="2.60.120.200">
    <property type="match status" value="1"/>
</dbReference>
<reference evidence="1 2" key="1">
    <citation type="journal article" date="2017" name="Int. J. Syst. Evol. Microbiol.">
        <title>Ramlibacter monticola sp. nov., isolated from forest soil.</title>
        <authorList>
            <person name="Chaudhary D.K."/>
            <person name="Kim J."/>
        </authorList>
    </citation>
    <scope>NUCLEOTIDE SEQUENCE [LARGE SCALE GENOMIC DNA]</scope>
    <source>
        <strain evidence="1 2">KACC 19175</strain>
    </source>
</reference>
<dbReference type="SUPFAM" id="SSF49899">
    <property type="entry name" value="Concanavalin A-like lectins/glucanases"/>
    <property type="match status" value="1"/>
</dbReference>
<proteinExistence type="predicted"/>
<organism evidence="1 2">
    <name type="scientific">Ramlibacter monticola</name>
    <dbReference type="NCBI Taxonomy" id="1926872"/>
    <lineage>
        <taxon>Bacteria</taxon>
        <taxon>Pseudomonadati</taxon>
        <taxon>Pseudomonadota</taxon>
        <taxon>Betaproteobacteria</taxon>
        <taxon>Burkholderiales</taxon>
        <taxon>Comamonadaceae</taxon>
        <taxon>Ramlibacter</taxon>
    </lineage>
</organism>
<dbReference type="Proteomes" id="UP000599109">
    <property type="component" value="Unassembled WGS sequence"/>
</dbReference>
<evidence type="ECO:0000313" key="1">
    <source>
        <dbReference type="EMBL" id="MBL0390523.1"/>
    </source>
</evidence>
<dbReference type="RefSeq" id="WP_201673118.1">
    <property type="nucleotide sequence ID" value="NZ_JAEQNE010000001.1"/>
</dbReference>
<accession>A0A936YX81</accession>
<dbReference type="EMBL" id="JAEQNE010000001">
    <property type="protein sequence ID" value="MBL0390523.1"/>
    <property type="molecule type" value="Genomic_DNA"/>
</dbReference>
<sequence length="257" mass="25993">MPSNTSVFKSGGACTDTSLPILYRDPAASSGSKWVLDALDSYSWPSQAAPSVGNSWVNLVTGADGSFFAGTSGWGGAGGFTSAAATGPEIRLPTTGKVASGQLTGFVVIAWVKPSAVSSNKFIVGMTDGAAGTSQYLIYQSAASFAFIANTLSATTYNGVVSGTVYQVAVGYQGNGAGTFTRSAWVNGVQNGTGTAAAAASIYQPSSSLPRVGKLPAFSTDAYDGTIYRTLFDDLSGGQTVAQIVAADYAAGVGRFS</sequence>
<gene>
    <name evidence="1" type="ORF">JJ685_05145</name>
</gene>
<comment type="caution">
    <text evidence="1">The sequence shown here is derived from an EMBL/GenBank/DDBJ whole genome shotgun (WGS) entry which is preliminary data.</text>
</comment>
<keyword evidence="2" id="KW-1185">Reference proteome</keyword>
<evidence type="ECO:0000313" key="2">
    <source>
        <dbReference type="Proteomes" id="UP000599109"/>
    </source>
</evidence>
<dbReference type="AlphaFoldDB" id="A0A936YX81"/>
<protein>
    <submittedName>
        <fullName evidence="1">Uncharacterized protein</fullName>
    </submittedName>
</protein>